<evidence type="ECO:0000313" key="1">
    <source>
        <dbReference type="WBParaSite" id="HPLM_0000754701-mRNA-1"/>
    </source>
</evidence>
<protein>
    <submittedName>
        <fullName evidence="1">DUF4806 domain-containing protein</fullName>
    </submittedName>
</protein>
<dbReference type="AlphaFoldDB" id="A0A0N4WAV7"/>
<name>A0A0N4WAV7_HAEPC</name>
<dbReference type="WBParaSite" id="HPLM_0000754701-mRNA-1">
    <property type="protein sequence ID" value="HPLM_0000754701-mRNA-1"/>
    <property type="gene ID" value="HPLM_0000754701"/>
</dbReference>
<proteinExistence type="predicted"/>
<sequence length="75" mass="8386">LNFELTIGLPKARLVAYLLTGTSRNAENGTDQNHKTILFKTPSILNYAVDTCFRKKTLKASKRLETYAEVVGVKN</sequence>
<organism evidence="1">
    <name type="scientific">Haemonchus placei</name>
    <name type="common">Barber's pole worm</name>
    <dbReference type="NCBI Taxonomy" id="6290"/>
    <lineage>
        <taxon>Eukaryota</taxon>
        <taxon>Metazoa</taxon>
        <taxon>Ecdysozoa</taxon>
        <taxon>Nematoda</taxon>
        <taxon>Chromadorea</taxon>
        <taxon>Rhabditida</taxon>
        <taxon>Rhabditina</taxon>
        <taxon>Rhabditomorpha</taxon>
        <taxon>Strongyloidea</taxon>
        <taxon>Trichostrongylidae</taxon>
        <taxon>Haemonchus</taxon>
    </lineage>
</organism>
<accession>A0A0N4WAV7</accession>
<reference evidence="1" key="1">
    <citation type="submission" date="2017-02" db="UniProtKB">
        <authorList>
            <consortium name="WormBaseParasite"/>
        </authorList>
    </citation>
    <scope>IDENTIFICATION</scope>
</reference>